<proteinExistence type="inferred from homology"/>
<dbReference type="EC" id="1.3.3.3" evidence="4"/>
<evidence type="ECO:0000256" key="1">
    <source>
        <dbReference type="ARBA" id="ARBA00005168"/>
    </source>
</evidence>
<dbReference type="PANTHER" id="PTHR10755">
    <property type="entry name" value="COPROPORPHYRINOGEN III OXIDASE, MITOCHONDRIAL"/>
    <property type="match status" value="1"/>
</dbReference>
<dbReference type="EMBL" id="QWET01000003">
    <property type="protein sequence ID" value="RIH66205.1"/>
    <property type="molecule type" value="Genomic_DNA"/>
</dbReference>
<gene>
    <name evidence="8" type="ORF">D1164_04650</name>
</gene>
<keyword evidence="6" id="KW-0350">Heme biosynthesis</keyword>
<comment type="similarity">
    <text evidence="2">Belongs to the aerobic coproporphyrinogen-III oxidase family.</text>
</comment>
<dbReference type="OrthoDB" id="9777553at2"/>
<organism evidence="8 9">
    <name type="scientific">Mariniphaga sediminis</name>
    <dbReference type="NCBI Taxonomy" id="1628158"/>
    <lineage>
        <taxon>Bacteria</taxon>
        <taxon>Pseudomonadati</taxon>
        <taxon>Bacteroidota</taxon>
        <taxon>Bacteroidia</taxon>
        <taxon>Marinilabiliales</taxon>
        <taxon>Prolixibacteraceae</taxon>
        <taxon>Mariniphaga</taxon>
    </lineage>
</organism>
<comment type="subunit">
    <text evidence="3">Homodimer.</text>
</comment>
<protein>
    <recommendedName>
        <fullName evidence="4">coproporphyrinogen oxidase</fullName>
        <ecNumber evidence="4">1.3.3.3</ecNumber>
    </recommendedName>
</protein>
<dbReference type="RefSeq" id="WP_119348792.1">
    <property type="nucleotide sequence ID" value="NZ_QWET01000003.1"/>
</dbReference>
<evidence type="ECO:0000256" key="5">
    <source>
        <dbReference type="ARBA" id="ARBA00023002"/>
    </source>
</evidence>
<comment type="caution">
    <text evidence="8">The sequence shown here is derived from an EMBL/GenBank/DDBJ whole genome shotgun (WGS) entry which is preliminary data.</text>
</comment>
<evidence type="ECO:0000256" key="2">
    <source>
        <dbReference type="ARBA" id="ARBA00010644"/>
    </source>
</evidence>
<evidence type="ECO:0000256" key="3">
    <source>
        <dbReference type="ARBA" id="ARBA00011738"/>
    </source>
</evidence>
<dbReference type="PROSITE" id="PS01021">
    <property type="entry name" value="COPROGEN_OXIDASE"/>
    <property type="match status" value="1"/>
</dbReference>
<accession>A0A399D2L7</accession>
<dbReference type="PIRSF" id="PIRSF000166">
    <property type="entry name" value="Coproporphyri_ox"/>
    <property type="match status" value="1"/>
</dbReference>
<evidence type="ECO:0000256" key="4">
    <source>
        <dbReference type="ARBA" id="ARBA00012869"/>
    </source>
</evidence>
<evidence type="ECO:0000313" key="8">
    <source>
        <dbReference type="EMBL" id="RIH66205.1"/>
    </source>
</evidence>
<dbReference type="GO" id="GO:0004109">
    <property type="term" value="F:coproporphyrinogen oxidase activity"/>
    <property type="evidence" value="ECO:0007669"/>
    <property type="project" value="UniProtKB-EC"/>
</dbReference>
<dbReference type="InterPro" id="IPR018375">
    <property type="entry name" value="Coprogen_oxidase_CS"/>
</dbReference>
<evidence type="ECO:0000256" key="7">
    <source>
        <dbReference type="ARBA" id="ARBA00023244"/>
    </source>
</evidence>
<comment type="pathway">
    <text evidence="1">Porphyrin-containing compound metabolism; protoporphyrin-IX biosynthesis; protoporphyrinogen-IX from coproporphyrinogen-III (O2 route): step 1/1.</text>
</comment>
<dbReference type="NCBIfam" id="NF003727">
    <property type="entry name" value="PRK05330.1"/>
    <property type="match status" value="1"/>
</dbReference>
<sequence>MNKIEKIARTYSDLQKKICNTLESADGKGKFSSDQWEKEIGGGTTAIFQNGNIIEKGAVNFSFVKGKYSPEMKKILGENAQHYAATGISSIIHPQNPWMPIIHMNVRYFALDNGISWFGGGIDLTPHIIEPEDAISFHHLLKETCDRFDTRFYQDYKQWADDYYFLPHRNETRGVGGIFFDRLKPGSSEEFEKLFEFTKSLSLLYPDIYVGYMKKNGHRSYSESEKEWQLLRRGRYVEFNLVHDRGTKFGLESGGNTESILASLPANASWKYNYSPEPGGFEENTLGLLKKGIDWIHFNSKPT</sequence>
<evidence type="ECO:0000313" key="9">
    <source>
        <dbReference type="Proteomes" id="UP000266441"/>
    </source>
</evidence>
<dbReference type="Proteomes" id="UP000266441">
    <property type="component" value="Unassembled WGS sequence"/>
</dbReference>
<dbReference type="InterPro" id="IPR036406">
    <property type="entry name" value="Coprogen_oxidase_aer_sf"/>
</dbReference>
<dbReference type="Pfam" id="PF01218">
    <property type="entry name" value="Coprogen_oxidas"/>
    <property type="match status" value="1"/>
</dbReference>
<dbReference type="GO" id="GO:0006782">
    <property type="term" value="P:protoporphyrinogen IX biosynthetic process"/>
    <property type="evidence" value="ECO:0007669"/>
    <property type="project" value="TreeGrafter"/>
</dbReference>
<reference evidence="8 9" key="1">
    <citation type="journal article" date="2015" name="Int. J. Syst. Evol. Microbiol.">
        <title>Mariniphaga sediminis sp. nov., isolated from coastal sediment.</title>
        <authorList>
            <person name="Wang F.Q."/>
            <person name="Shen Q.Y."/>
            <person name="Chen G.J."/>
            <person name="Du Z.J."/>
        </authorList>
    </citation>
    <scope>NUCLEOTIDE SEQUENCE [LARGE SCALE GENOMIC DNA]</scope>
    <source>
        <strain evidence="8 9">SY21</strain>
    </source>
</reference>
<dbReference type="SUPFAM" id="SSF102886">
    <property type="entry name" value="Coproporphyrinogen III oxidase"/>
    <property type="match status" value="1"/>
</dbReference>
<dbReference type="GO" id="GO:0005737">
    <property type="term" value="C:cytoplasm"/>
    <property type="evidence" value="ECO:0007669"/>
    <property type="project" value="TreeGrafter"/>
</dbReference>
<dbReference type="InterPro" id="IPR001260">
    <property type="entry name" value="Coprogen_oxidase_aer"/>
</dbReference>
<keyword evidence="9" id="KW-1185">Reference proteome</keyword>
<dbReference type="AlphaFoldDB" id="A0A399D2L7"/>
<dbReference type="PANTHER" id="PTHR10755:SF0">
    <property type="entry name" value="OXYGEN-DEPENDENT COPROPORPHYRINOGEN-III OXIDASE, MITOCHONDRIAL"/>
    <property type="match status" value="1"/>
</dbReference>
<keyword evidence="5 8" id="KW-0560">Oxidoreductase</keyword>
<evidence type="ECO:0000256" key="6">
    <source>
        <dbReference type="ARBA" id="ARBA00023133"/>
    </source>
</evidence>
<dbReference type="PRINTS" id="PR00073">
    <property type="entry name" value="COPRGNOXDASE"/>
</dbReference>
<name>A0A399D2L7_9BACT</name>
<dbReference type="Gene3D" id="3.40.1500.10">
    <property type="entry name" value="Coproporphyrinogen III oxidase, aerobic"/>
    <property type="match status" value="1"/>
</dbReference>
<keyword evidence="7" id="KW-0627">Porphyrin biosynthesis</keyword>